<accession>A0A5C3NBF2</accession>
<evidence type="ECO:0000313" key="3">
    <source>
        <dbReference type="EMBL" id="TFK54984.1"/>
    </source>
</evidence>
<dbReference type="AlphaFoldDB" id="A0A5C3NBF2"/>
<reference evidence="3 4" key="1">
    <citation type="journal article" date="2019" name="Nat. Ecol. Evol.">
        <title>Megaphylogeny resolves global patterns of mushroom evolution.</title>
        <authorList>
            <person name="Varga T."/>
            <person name="Krizsan K."/>
            <person name="Foldi C."/>
            <person name="Dima B."/>
            <person name="Sanchez-Garcia M."/>
            <person name="Sanchez-Ramirez S."/>
            <person name="Szollosi G.J."/>
            <person name="Szarkandi J.G."/>
            <person name="Papp V."/>
            <person name="Albert L."/>
            <person name="Andreopoulos W."/>
            <person name="Angelini C."/>
            <person name="Antonin V."/>
            <person name="Barry K.W."/>
            <person name="Bougher N.L."/>
            <person name="Buchanan P."/>
            <person name="Buyck B."/>
            <person name="Bense V."/>
            <person name="Catcheside P."/>
            <person name="Chovatia M."/>
            <person name="Cooper J."/>
            <person name="Damon W."/>
            <person name="Desjardin D."/>
            <person name="Finy P."/>
            <person name="Geml J."/>
            <person name="Haridas S."/>
            <person name="Hughes K."/>
            <person name="Justo A."/>
            <person name="Karasinski D."/>
            <person name="Kautmanova I."/>
            <person name="Kiss B."/>
            <person name="Kocsube S."/>
            <person name="Kotiranta H."/>
            <person name="LaButti K.M."/>
            <person name="Lechner B.E."/>
            <person name="Liimatainen K."/>
            <person name="Lipzen A."/>
            <person name="Lukacs Z."/>
            <person name="Mihaltcheva S."/>
            <person name="Morgado L.N."/>
            <person name="Niskanen T."/>
            <person name="Noordeloos M.E."/>
            <person name="Ohm R.A."/>
            <person name="Ortiz-Santana B."/>
            <person name="Ovrebo C."/>
            <person name="Racz N."/>
            <person name="Riley R."/>
            <person name="Savchenko A."/>
            <person name="Shiryaev A."/>
            <person name="Soop K."/>
            <person name="Spirin V."/>
            <person name="Szebenyi C."/>
            <person name="Tomsovsky M."/>
            <person name="Tulloss R.E."/>
            <person name="Uehling J."/>
            <person name="Grigoriev I.V."/>
            <person name="Vagvolgyi C."/>
            <person name="Papp T."/>
            <person name="Martin F.M."/>
            <person name="Miettinen O."/>
            <person name="Hibbett D.S."/>
            <person name="Nagy L.G."/>
        </authorList>
    </citation>
    <scope>NUCLEOTIDE SEQUENCE [LARGE SCALE GENOMIC DNA]</scope>
    <source>
        <strain evidence="3 4">OMC1185</strain>
    </source>
</reference>
<dbReference type="STRING" id="5364.A0A5C3NBF2"/>
<dbReference type="OrthoDB" id="3188789at2759"/>
<protein>
    <recommendedName>
        <fullName evidence="5">Transmembrane protein</fullName>
    </recommendedName>
</protein>
<dbReference type="EMBL" id="ML213505">
    <property type="protein sequence ID" value="TFK54984.1"/>
    <property type="molecule type" value="Genomic_DNA"/>
</dbReference>
<evidence type="ECO:0000256" key="1">
    <source>
        <dbReference type="SAM" id="MobiDB-lite"/>
    </source>
</evidence>
<proteinExistence type="predicted"/>
<keyword evidence="2" id="KW-0812">Transmembrane</keyword>
<evidence type="ECO:0000313" key="4">
    <source>
        <dbReference type="Proteomes" id="UP000305948"/>
    </source>
</evidence>
<feature type="compositionally biased region" description="Polar residues" evidence="1">
    <location>
        <begin position="324"/>
        <end position="333"/>
    </location>
</feature>
<feature type="transmembrane region" description="Helical" evidence="2">
    <location>
        <begin position="113"/>
        <end position="132"/>
    </location>
</feature>
<gene>
    <name evidence="3" type="ORF">OE88DRAFT_984928</name>
</gene>
<keyword evidence="4" id="KW-1185">Reference proteome</keyword>
<feature type="region of interest" description="Disordered" evidence="1">
    <location>
        <begin position="281"/>
        <end position="333"/>
    </location>
</feature>
<evidence type="ECO:0008006" key="5">
    <source>
        <dbReference type="Google" id="ProtNLM"/>
    </source>
</evidence>
<evidence type="ECO:0000256" key="2">
    <source>
        <dbReference type="SAM" id="Phobius"/>
    </source>
</evidence>
<keyword evidence="2" id="KW-1133">Transmembrane helix</keyword>
<name>A0A5C3NBF2_9AGAM</name>
<sequence>MSLFQNPFVVGRCVFFVIVIIVNIIAFISATIHIAVLTSHEVQASFLAFAELFIANARTAQVKFECAWTVILSIMQFAASIDVTVNGPPAFCRGEPLNGAVCATSSILLPTTWLAFVFLFSYCVLLIGITMVHRRDHPAIWTASVYSVPWFQSKGKGKIGSPSQSKNLPPLPPLPRASISTTNLPIARTFVARSDPEKQGPSGSGPSAFYNLGHNSTYERPPWAKRQETRRGVDSPFFIHRKDDRDEEEALSEALSDAVSILSDNSSSRFVEMGMHRLQPATRNESGSGAAKPAYPQNIYNPDKPIPLPHRSQWMRADHHRASLTRTTSTNRK</sequence>
<organism evidence="3 4">
    <name type="scientific">Heliocybe sulcata</name>
    <dbReference type="NCBI Taxonomy" id="5364"/>
    <lineage>
        <taxon>Eukaryota</taxon>
        <taxon>Fungi</taxon>
        <taxon>Dikarya</taxon>
        <taxon>Basidiomycota</taxon>
        <taxon>Agaricomycotina</taxon>
        <taxon>Agaricomycetes</taxon>
        <taxon>Gloeophyllales</taxon>
        <taxon>Gloeophyllaceae</taxon>
        <taxon>Heliocybe</taxon>
    </lineage>
</organism>
<dbReference type="Proteomes" id="UP000305948">
    <property type="component" value="Unassembled WGS sequence"/>
</dbReference>
<keyword evidence="2" id="KW-0472">Membrane</keyword>
<feature type="transmembrane region" description="Helical" evidence="2">
    <location>
        <begin position="12"/>
        <end position="36"/>
    </location>
</feature>